<protein>
    <recommendedName>
        <fullName evidence="4">YceG-like family protein</fullName>
    </recommendedName>
</protein>
<evidence type="ECO:0000313" key="3">
    <source>
        <dbReference type="Proteomes" id="UP000700212"/>
    </source>
</evidence>
<feature type="region of interest" description="Disordered" evidence="1">
    <location>
        <begin position="33"/>
        <end position="87"/>
    </location>
</feature>
<comment type="caution">
    <text evidence="2">The sequence shown here is derived from an EMBL/GenBank/DDBJ whole genome shotgun (WGS) entry which is preliminary data.</text>
</comment>
<gene>
    <name evidence="2" type="ORF">K8V30_06325</name>
</gene>
<reference evidence="2" key="1">
    <citation type="journal article" date="2021" name="PeerJ">
        <title>Extensive microbial diversity within the chicken gut microbiome revealed by metagenomics and culture.</title>
        <authorList>
            <person name="Gilroy R."/>
            <person name="Ravi A."/>
            <person name="Getino M."/>
            <person name="Pursley I."/>
            <person name="Horton D.L."/>
            <person name="Alikhan N.F."/>
            <person name="Baker D."/>
            <person name="Gharbi K."/>
            <person name="Hall N."/>
            <person name="Watson M."/>
            <person name="Adriaenssens E.M."/>
            <person name="Foster-Nyarko E."/>
            <person name="Jarju S."/>
            <person name="Secka A."/>
            <person name="Antonio M."/>
            <person name="Oren A."/>
            <person name="Chaudhuri R.R."/>
            <person name="La Ragione R."/>
            <person name="Hildebrand F."/>
            <person name="Pallen M.J."/>
        </authorList>
    </citation>
    <scope>NUCLEOTIDE SEQUENCE</scope>
    <source>
        <strain evidence="2">CHK160-4876</strain>
    </source>
</reference>
<sequence>MRKSTLRAFGIGLFLAGVFAFFYDQIMISDDQNTKAKPQQETPVKAEKTPVADKPDKAQVATPTKKEVEPKVEQKKPEPSEPKPQATGDVIYQLKVYSGATPTSIAADLQSAGIVENKEDMAILLASEKYARSIQVGVYNITDTMTLEDIAIMITN</sequence>
<dbReference type="Gene3D" id="3.30.1490.480">
    <property type="entry name" value="Endolytic murein transglycosylase"/>
    <property type="match status" value="1"/>
</dbReference>
<evidence type="ECO:0000256" key="1">
    <source>
        <dbReference type="SAM" id="MobiDB-lite"/>
    </source>
</evidence>
<feature type="compositionally biased region" description="Basic and acidic residues" evidence="1">
    <location>
        <begin position="64"/>
        <end position="81"/>
    </location>
</feature>
<accession>A0A921NC43</accession>
<evidence type="ECO:0008006" key="4">
    <source>
        <dbReference type="Google" id="ProtNLM"/>
    </source>
</evidence>
<organism evidence="2 3">
    <name type="scientific">Metalysinibacillus jejuensis</name>
    <dbReference type="NCBI Taxonomy" id="914327"/>
    <lineage>
        <taxon>Bacteria</taxon>
        <taxon>Bacillati</taxon>
        <taxon>Bacillota</taxon>
        <taxon>Bacilli</taxon>
        <taxon>Bacillales</taxon>
        <taxon>Caryophanaceae</taxon>
        <taxon>Metalysinibacillus</taxon>
    </lineage>
</organism>
<dbReference type="AlphaFoldDB" id="A0A921NC43"/>
<dbReference type="OrthoDB" id="2138957at2"/>
<proteinExistence type="predicted"/>
<feature type="compositionally biased region" description="Basic and acidic residues" evidence="1">
    <location>
        <begin position="44"/>
        <end position="57"/>
    </location>
</feature>
<dbReference type="Proteomes" id="UP000700212">
    <property type="component" value="Unassembled WGS sequence"/>
</dbReference>
<evidence type="ECO:0000313" key="2">
    <source>
        <dbReference type="EMBL" id="HJH11289.1"/>
    </source>
</evidence>
<dbReference type="EMBL" id="DYTV01000083">
    <property type="protein sequence ID" value="HJH11289.1"/>
    <property type="molecule type" value="Genomic_DNA"/>
</dbReference>
<dbReference type="RefSeq" id="WP_108307000.1">
    <property type="nucleotide sequence ID" value="NZ_QAFW01000016.1"/>
</dbReference>
<name>A0A921NC43_9BACL</name>
<reference evidence="2" key="2">
    <citation type="submission" date="2021-09" db="EMBL/GenBank/DDBJ databases">
        <authorList>
            <person name="Gilroy R."/>
        </authorList>
    </citation>
    <scope>NUCLEOTIDE SEQUENCE</scope>
    <source>
        <strain evidence="2">CHK160-4876</strain>
    </source>
</reference>